<keyword evidence="2 5" id="KW-0808">Transferase</keyword>
<keyword evidence="3 5" id="KW-0949">S-adenosyl-L-methionine</keyword>
<dbReference type="RefSeq" id="WP_113891133.1">
    <property type="nucleotide sequence ID" value="NZ_QNRK01000025.1"/>
</dbReference>
<feature type="domain" description="SAM-dependent MTase RsmB/NOP-type" evidence="6">
    <location>
        <begin position="145"/>
        <end position="430"/>
    </location>
</feature>
<dbReference type="OrthoDB" id="9810297at2"/>
<dbReference type="PRINTS" id="PR02008">
    <property type="entry name" value="RCMTFAMILY"/>
</dbReference>
<evidence type="ECO:0000256" key="1">
    <source>
        <dbReference type="ARBA" id="ARBA00022603"/>
    </source>
</evidence>
<gene>
    <name evidence="7" type="ORF">DFR50_12532</name>
</gene>
<keyword evidence="8" id="KW-1185">Reference proteome</keyword>
<dbReference type="PANTHER" id="PTHR22807">
    <property type="entry name" value="NOP2 YEAST -RELATED NOL1/NOP2/FMU SUN DOMAIN-CONTAINING"/>
    <property type="match status" value="1"/>
</dbReference>
<evidence type="ECO:0000256" key="2">
    <source>
        <dbReference type="ARBA" id="ARBA00022679"/>
    </source>
</evidence>
<dbReference type="Gene3D" id="3.40.50.150">
    <property type="entry name" value="Vaccinia Virus protein VP39"/>
    <property type="match status" value="1"/>
</dbReference>
<feature type="binding site" evidence="5">
    <location>
        <position position="262"/>
    </location>
    <ligand>
        <name>S-adenosyl-L-methionine</name>
        <dbReference type="ChEBI" id="CHEBI:59789"/>
    </ligand>
</feature>
<accession>A0A366F3J1</accession>
<comment type="caution">
    <text evidence="5">Lacks conserved residue(s) required for the propagation of feature annotation.</text>
</comment>
<dbReference type="InterPro" id="IPR001678">
    <property type="entry name" value="MeTrfase_RsmB-F_NOP2_dom"/>
</dbReference>
<dbReference type="Proteomes" id="UP000253529">
    <property type="component" value="Unassembled WGS sequence"/>
</dbReference>
<sequence>MTPAARVSAAIEILADIETRRRPAADSVKDWGLTHRFAGSGDRAAISALVYDALRRKASSAWLMGDSTPRAEMLGALRHTRGLAPEAIAALFTGEGHAPEPLTEGERDRLAAASLDGAPAHVAGDYPEWLAPQFEAAFGARAADEGRALAERAPVDLRANLLKTTRDKALAALAHLDPQPTPFSPVGLRIAIRPDGRGPALAAEPAYVKGLVEVQDEGSQLAALMSEAKPGLQVLDLCAGAGGKTLALAAMMGNHGQIYATDSDGRRLTPIFDRLDRSGARTVQVRAPRGRADVLADLEGRMDLVMIDAPCTGSGAWRRNPDAKWRMRPGALEQRIKDQDEILEKATRFVKKGGRIVYVTCSVLRAENEDRVADFLARHDDFLPVDAATQARAAGLPALAERVSPFGPGVRMSPLTTGTDGFYVATLVRM</sequence>
<evidence type="ECO:0000256" key="5">
    <source>
        <dbReference type="PROSITE-ProRule" id="PRU01023"/>
    </source>
</evidence>
<dbReference type="PANTHER" id="PTHR22807:SF53">
    <property type="entry name" value="RIBOSOMAL RNA SMALL SUBUNIT METHYLTRANSFERASE B-RELATED"/>
    <property type="match status" value="1"/>
</dbReference>
<dbReference type="GO" id="GO:0003723">
    <property type="term" value="F:RNA binding"/>
    <property type="evidence" value="ECO:0007669"/>
    <property type="project" value="UniProtKB-UniRule"/>
</dbReference>
<evidence type="ECO:0000313" key="8">
    <source>
        <dbReference type="Proteomes" id="UP000253529"/>
    </source>
</evidence>
<dbReference type="InterPro" id="IPR023267">
    <property type="entry name" value="RCMT"/>
</dbReference>
<organism evidence="7 8">
    <name type="scientific">Roseiarcus fermentans</name>
    <dbReference type="NCBI Taxonomy" id="1473586"/>
    <lineage>
        <taxon>Bacteria</taxon>
        <taxon>Pseudomonadati</taxon>
        <taxon>Pseudomonadota</taxon>
        <taxon>Alphaproteobacteria</taxon>
        <taxon>Hyphomicrobiales</taxon>
        <taxon>Roseiarcaceae</taxon>
        <taxon>Roseiarcus</taxon>
    </lineage>
</organism>
<dbReference type="InterPro" id="IPR049560">
    <property type="entry name" value="MeTrfase_RsmB-F_NOP2_cat"/>
</dbReference>
<comment type="similarity">
    <text evidence="5">Belongs to the class I-like SAM-binding methyltransferase superfamily. RsmB/NOP family.</text>
</comment>
<proteinExistence type="inferred from homology"/>
<evidence type="ECO:0000256" key="4">
    <source>
        <dbReference type="ARBA" id="ARBA00022884"/>
    </source>
</evidence>
<dbReference type="PROSITE" id="PS51686">
    <property type="entry name" value="SAM_MT_RSMB_NOP"/>
    <property type="match status" value="1"/>
</dbReference>
<dbReference type="SUPFAM" id="SSF53335">
    <property type="entry name" value="S-adenosyl-L-methionine-dependent methyltransferases"/>
    <property type="match status" value="1"/>
</dbReference>
<dbReference type="GO" id="GO:0008173">
    <property type="term" value="F:RNA methyltransferase activity"/>
    <property type="evidence" value="ECO:0007669"/>
    <property type="project" value="InterPro"/>
</dbReference>
<feature type="active site" description="Nucleophile" evidence="5">
    <location>
        <position position="361"/>
    </location>
</feature>
<dbReference type="Pfam" id="PF01189">
    <property type="entry name" value="Methyltr_RsmB-F"/>
    <property type="match status" value="1"/>
</dbReference>
<comment type="caution">
    <text evidence="7">The sequence shown here is derived from an EMBL/GenBank/DDBJ whole genome shotgun (WGS) entry which is preliminary data.</text>
</comment>
<evidence type="ECO:0000313" key="7">
    <source>
        <dbReference type="EMBL" id="RBP08550.1"/>
    </source>
</evidence>
<dbReference type="InterPro" id="IPR029063">
    <property type="entry name" value="SAM-dependent_MTases_sf"/>
</dbReference>
<reference evidence="7 8" key="1">
    <citation type="submission" date="2018-06" db="EMBL/GenBank/DDBJ databases">
        <title>Genomic Encyclopedia of Type Strains, Phase IV (KMG-IV): sequencing the most valuable type-strain genomes for metagenomic binning, comparative biology and taxonomic classification.</title>
        <authorList>
            <person name="Goeker M."/>
        </authorList>
    </citation>
    <scope>NUCLEOTIDE SEQUENCE [LARGE SCALE GENOMIC DNA]</scope>
    <source>
        <strain evidence="7 8">DSM 24875</strain>
    </source>
</reference>
<protein>
    <submittedName>
        <fullName evidence="7">16S rRNA (Cytosine967-C5)-methyltransferase</fullName>
    </submittedName>
</protein>
<dbReference type="CDD" id="cd02440">
    <property type="entry name" value="AdoMet_MTases"/>
    <property type="match status" value="1"/>
</dbReference>
<name>A0A366F3J1_9HYPH</name>
<dbReference type="AlphaFoldDB" id="A0A366F3J1"/>
<evidence type="ECO:0000256" key="3">
    <source>
        <dbReference type="ARBA" id="ARBA00022691"/>
    </source>
</evidence>
<dbReference type="EMBL" id="QNRK01000025">
    <property type="protein sequence ID" value="RBP08550.1"/>
    <property type="molecule type" value="Genomic_DNA"/>
</dbReference>
<keyword evidence="4 5" id="KW-0694">RNA-binding</keyword>
<dbReference type="InterPro" id="IPR054728">
    <property type="entry name" value="RsmB-like_ferredoxin"/>
</dbReference>
<keyword evidence="1 5" id="KW-0489">Methyltransferase</keyword>
<dbReference type="Pfam" id="PF22458">
    <property type="entry name" value="RsmF-B_ferredox"/>
    <property type="match status" value="1"/>
</dbReference>
<dbReference type="GO" id="GO:0001510">
    <property type="term" value="P:RNA methylation"/>
    <property type="evidence" value="ECO:0007669"/>
    <property type="project" value="InterPro"/>
</dbReference>
<evidence type="ECO:0000259" key="6">
    <source>
        <dbReference type="PROSITE" id="PS51686"/>
    </source>
</evidence>
<feature type="binding site" evidence="5">
    <location>
        <position position="308"/>
    </location>
    <ligand>
        <name>S-adenosyl-L-methionine</name>
        <dbReference type="ChEBI" id="CHEBI:59789"/>
    </ligand>
</feature>